<feature type="region of interest" description="Disordered" evidence="6">
    <location>
        <begin position="114"/>
        <end position="136"/>
    </location>
</feature>
<organism evidence="10 11">
    <name type="scientific">Erinaceus europaeus</name>
    <name type="common">Western European hedgehog</name>
    <dbReference type="NCBI Taxonomy" id="9365"/>
    <lineage>
        <taxon>Eukaryota</taxon>
        <taxon>Metazoa</taxon>
        <taxon>Chordata</taxon>
        <taxon>Craniata</taxon>
        <taxon>Vertebrata</taxon>
        <taxon>Euteleostomi</taxon>
        <taxon>Mammalia</taxon>
        <taxon>Eutheria</taxon>
        <taxon>Laurasiatheria</taxon>
        <taxon>Eulipotyphla</taxon>
        <taxon>Erinaceidae</taxon>
        <taxon>Erinaceinae</taxon>
        <taxon>Erinaceus</taxon>
    </lineage>
</organism>
<feature type="domain" description="Poly(A) RNA polymerase mitochondrial-like central palm" evidence="9">
    <location>
        <begin position="258"/>
        <end position="415"/>
    </location>
</feature>
<dbReference type="SUPFAM" id="SSF81631">
    <property type="entry name" value="PAP/OAS1 substrate-binding domain"/>
    <property type="match status" value="1"/>
</dbReference>
<dbReference type="GO" id="GO:0046872">
    <property type="term" value="F:metal ion binding"/>
    <property type="evidence" value="ECO:0007669"/>
    <property type="project" value="UniProtKB-KW"/>
</dbReference>
<keyword evidence="10" id="KW-1185">Reference proteome</keyword>
<proteinExistence type="predicted"/>
<dbReference type="Proteomes" id="UP001652624">
    <property type="component" value="Chromosome 6"/>
</dbReference>
<evidence type="ECO:0000313" key="11">
    <source>
        <dbReference type="RefSeq" id="XP_007536737.2"/>
    </source>
</evidence>
<dbReference type="Pfam" id="PF03828">
    <property type="entry name" value="PAP_assoc"/>
    <property type="match status" value="1"/>
</dbReference>
<dbReference type="InterPro" id="IPR041252">
    <property type="entry name" value="RL"/>
</dbReference>
<evidence type="ECO:0000259" key="7">
    <source>
        <dbReference type="Pfam" id="PF03828"/>
    </source>
</evidence>
<evidence type="ECO:0000256" key="1">
    <source>
        <dbReference type="ARBA" id="ARBA00001936"/>
    </source>
</evidence>
<feature type="region of interest" description="Disordered" evidence="6">
    <location>
        <begin position="631"/>
        <end position="654"/>
    </location>
</feature>
<dbReference type="GO" id="GO:1990817">
    <property type="term" value="F:poly(A) RNA polymerase activity"/>
    <property type="evidence" value="ECO:0007669"/>
    <property type="project" value="TreeGrafter"/>
</dbReference>
<reference evidence="11" key="1">
    <citation type="submission" date="2025-08" db="UniProtKB">
        <authorList>
            <consortium name="RefSeq"/>
        </authorList>
    </citation>
    <scope>IDENTIFICATION</scope>
</reference>
<evidence type="ECO:0000256" key="3">
    <source>
        <dbReference type="ARBA" id="ARBA00022679"/>
    </source>
</evidence>
<dbReference type="AlphaFoldDB" id="A0A1S3AKZ4"/>
<dbReference type="PANTHER" id="PTHR12271:SF133">
    <property type="entry name" value="POLY(A) RNA POLYMERASE, MITOCHONDRIAL"/>
    <property type="match status" value="1"/>
</dbReference>
<dbReference type="FunCoup" id="A0A1S3AKZ4">
    <property type="interactions" value="3979"/>
</dbReference>
<dbReference type="CDD" id="cd05402">
    <property type="entry name" value="NT_PAP_TUTase"/>
    <property type="match status" value="1"/>
</dbReference>
<sequence>MLFGPRGPPSVRCARDAVWSSGAAVCPLCARCCLILGGRRRPDVSAMLFRPRGPPSAHCARAGAAGLAAFAPSMAALGPRLLARCPLCPHAVPLRPPIRRLLSCPGSASADVSGVDQAPGAANTGPPPRSFSEVQRERWEQAQRTVLIRCPGRFREKPLLRFLAQHGPVSRHFFYQSVGLYAVVEFCQKESVASLQNAARTPDLSTESVIPFRSRFFTLRLKNSPSQTSEWPGVQCQDQSPPSSRKLMQLLCSAESVDQQLHALLRAFQLTEENCRLRHLTCSLIGDVAAAFFPDSVIRPFGSSTNGFGKLGCDLDMFLDLDEIRKPSASKTPGNYLLEYQVKNVPSDRVVTQKILSVIGECLDHFGPGCVGVQKILNARCPLVRFSHQASGFQCDLTTDNRVALKSSELLYLYGALDSRVRALAFSVRHWAHTHSLTSSIPGAWITNFSLTMLVIFFLQRRSPPILPTLDELKALADAEDDCVIKGHNCTFVSDLSRISPTENTETLELLLKEFFEYFGNFAFHKNSINIRQGKEQNKPESCPLHIQNPFETSLNISKNVSQVQLQKFVDLARESAWLLNQEDKSHLFPPRNQAWGLAALLLPSLPSGVSLSKRKKNRLANGTVKSLLDSIRGNGSAERATDDSGTRTAGTQA</sequence>
<dbReference type="RefSeq" id="XP_007536737.2">
    <property type="nucleotide sequence ID" value="XM_007536675.3"/>
</dbReference>
<name>A0A1S3AKZ4_ERIEU</name>
<comment type="cofactor">
    <cofactor evidence="2">
        <name>Mg(2+)</name>
        <dbReference type="ChEBI" id="CHEBI:18420"/>
    </cofactor>
</comment>
<dbReference type="SUPFAM" id="SSF81301">
    <property type="entry name" value="Nucleotidyltransferase"/>
    <property type="match status" value="1"/>
</dbReference>
<dbReference type="GO" id="GO:0031123">
    <property type="term" value="P:RNA 3'-end processing"/>
    <property type="evidence" value="ECO:0007669"/>
    <property type="project" value="TreeGrafter"/>
</dbReference>
<dbReference type="Gene3D" id="3.30.460.10">
    <property type="entry name" value="Beta Polymerase, domain 2"/>
    <property type="match status" value="1"/>
</dbReference>
<dbReference type="GO" id="GO:0005739">
    <property type="term" value="C:mitochondrion"/>
    <property type="evidence" value="ECO:0007669"/>
    <property type="project" value="TreeGrafter"/>
</dbReference>
<evidence type="ECO:0000256" key="4">
    <source>
        <dbReference type="ARBA" id="ARBA00022723"/>
    </source>
</evidence>
<dbReference type="Pfam" id="PF22600">
    <property type="entry name" value="MTPAP-like_central"/>
    <property type="match status" value="1"/>
</dbReference>
<gene>
    <name evidence="11" type="primary">MTPAP</name>
</gene>
<dbReference type="STRING" id="9365.ENSEEUP00000007863"/>
<dbReference type="eggNOG" id="KOG2277">
    <property type="taxonomic scope" value="Eukaryota"/>
</dbReference>
<dbReference type="InParanoid" id="A0A1S3AKZ4"/>
<keyword evidence="3" id="KW-0808">Transferase</keyword>
<dbReference type="GeneID" id="103125837"/>
<evidence type="ECO:0000259" key="9">
    <source>
        <dbReference type="Pfam" id="PF22600"/>
    </source>
</evidence>
<dbReference type="OrthoDB" id="434989at2759"/>
<evidence type="ECO:0000256" key="6">
    <source>
        <dbReference type="SAM" id="MobiDB-lite"/>
    </source>
</evidence>
<keyword evidence="4" id="KW-0479">Metal-binding</keyword>
<dbReference type="CTD" id="55149"/>
<dbReference type="Gene3D" id="1.10.1410.10">
    <property type="match status" value="1"/>
</dbReference>
<dbReference type="Pfam" id="PF17797">
    <property type="entry name" value="RL"/>
    <property type="match status" value="1"/>
</dbReference>
<feature type="domain" description="RL" evidence="8">
    <location>
        <begin position="130"/>
        <end position="199"/>
    </location>
</feature>
<keyword evidence="5" id="KW-0460">Magnesium</keyword>
<evidence type="ECO:0000256" key="5">
    <source>
        <dbReference type="ARBA" id="ARBA00022842"/>
    </source>
</evidence>
<comment type="cofactor">
    <cofactor evidence="1">
        <name>Mn(2+)</name>
        <dbReference type="ChEBI" id="CHEBI:29035"/>
    </cofactor>
</comment>
<evidence type="ECO:0000259" key="8">
    <source>
        <dbReference type="Pfam" id="PF17797"/>
    </source>
</evidence>
<dbReference type="InterPro" id="IPR043519">
    <property type="entry name" value="NT_sf"/>
</dbReference>
<dbReference type="InterPro" id="IPR002058">
    <property type="entry name" value="PAP_assoc"/>
</dbReference>
<evidence type="ECO:0000313" key="10">
    <source>
        <dbReference type="Proteomes" id="UP001652624"/>
    </source>
</evidence>
<dbReference type="InterPro" id="IPR054708">
    <property type="entry name" value="MTPAP-like_central"/>
</dbReference>
<protein>
    <submittedName>
        <fullName evidence="11">Poly(A) RNA polymerase, mitochondrial</fullName>
    </submittedName>
</protein>
<evidence type="ECO:0000256" key="2">
    <source>
        <dbReference type="ARBA" id="ARBA00001946"/>
    </source>
</evidence>
<accession>A0A1S3AKZ4</accession>
<dbReference type="PANTHER" id="PTHR12271">
    <property type="entry name" value="POLY A POLYMERASE CID PAP -RELATED"/>
    <property type="match status" value="1"/>
</dbReference>
<feature type="domain" description="PAP-associated" evidence="7">
    <location>
        <begin position="511"/>
        <end position="553"/>
    </location>
</feature>